<dbReference type="PROSITE" id="PS50111">
    <property type="entry name" value="CHEMOTAXIS_TRANSDUC_2"/>
    <property type="match status" value="1"/>
</dbReference>
<dbReference type="SMART" id="SM00283">
    <property type="entry name" value="MA"/>
    <property type="match status" value="1"/>
</dbReference>
<proteinExistence type="inferred from homology"/>
<dbReference type="OrthoDB" id="2010115at2"/>
<dbReference type="Gene3D" id="1.10.287.950">
    <property type="entry name" value="Methyl-accepting chemotaxis protein"/>
    <property type="match status" value="1"/>
</dbReference>
<evidence type="ECO:0000313" key="12">
    <source>
        <dbReference type="Proteomes" id="UP000321400"/>
    </source>
</evidence>
<dbReference type="EMBL" id="BJYE01000010">
    <property type="protein sequence ID" value="GEN56586.1"/>
    <property type="molecule type" value="Genomic_DNA"/>
</dbReference>
<dbReference type="GO" id="GO:0004888">
    <property type="term" value="F:transmembrane signaling receptor activity"/>
    <property type="evidence" value="ECO:0007669"/>
    <property type="project" value="InterPro"/>
</dbReference>
<keyword evidence="12" id="KW-1185">Reference proteome</keyword>
<evidence type="ECO:0008006" key="13">
    <source>
        <dbReference type="Google" id="ProtNLM"/>
    </source>
</evidence>
<feature type="domain" description="Methyl-accepting transducer" evidence="9">
    <location>
        <begin position="271"/>
        <end position="521"/>
    </location>
</feature>
<evidence type="ECO:0000313" key="11">
    <source>
        <dbReference type="EMBL" id="GEN56586.1"/>
    </source>
</evidence>
<dbReference type="GO" id="GO:0006935">
    <property type="term" value="P:chemotaxis"/>
    <property type="evidence" value="ECO:0007669"/>
    <property type="project" value="InterPro"/>
</dbReference>
<dbReference type="RefSeq" id="WP_089801099.1">
    <property type="nucleotide sequence ID" value="NZ_BJYE01000010.1"/>
</dbReference>
<keyword evidence="7" id="KW-0175">Coiled coil</keyword>
<gene>
    <name evidence="11" type="ORF">HAL01_10500</name>
</gene>
<dbReference type="CDD" id="cd06225">
    <property type="entry name" value="HAMP"/>
    <property type="match status" value="1"/>
</dbReference>
<evidence type="ECO:0000259" key="9">
    <source>
        <dbReference type="PROSITE" id="PS50111"/>
    </source>
</evidence>
<feature type="coiled-coil region" evidence="7">
    <location>
        <begin position="342"/>
        <end position="369"/>
    </location>
</feature>
<evidence type="ECO:0000256" key="4">
    <source>
        <dbReference type="ARBA" id="ARBA00023224"/>
    </source>
</evidence>
<dbReference type="PANTHER" id="PTHR32089:SF112">
    <property type="entry name" value="LYSOZYME-LIKE PROTEIN-RELATED"/>
    <property type="match status" value="1"/>
</dbReference>
<dbReference type="Pfam" id="PF00015">
    <property type="entry name" value="MCPsignal"/>
    <property type="match status" value="1"/>
</dbReference>
<evidence type="ECO:0000256" key="6">
    <source>
        <dbReference type="PROSITE-ProRule" id="PRU00284"/>
    </source>
</evidence>
<dbReference type="AlphaFoldDB" id="A0A511X0W0"/>
<dbReference type="STRING" id="442899.SAMN05720591_10971"/>
<comment type="similarity">
    <text evidence="5">Belongs to the methyl-accepting chemotaxis (MCP) protein family.</text>
</comment>
<evidence type="ECO:0000256" key="7">
    <source>
        <dbReference type="SAM" id="Coils"/>
    </source>
</evidence>
<name>A0A511X0W0_9BACI</name>
<protein>
    <recommendedName>
        <fullName evidence="13">Methyl-accepting chemotaxis protein</fullName>
    </recommendedName>
</protein>
<dbReference type="InterPro" id="IPR004090">
    <property type="entry name" value="Chemotax_Me-accpt_rcpt"/>
</dbReference>
<evidence type="ECO:0000259" key="10">
    <source>
        <dbReference type="PROSITE" id="PS50885"/>
    </source>
</evidence>
<evidence type="ECO:0000256" key="5">
    <source>
        <dbReference type="ARBA" id="ARBA00029447"/>
    </source>
</evidence>
<dbReference type="GO" id="GO:0005886">
    <property type="term" value="C:plasma membrane"/>
    <property type="evidence" value="ECO:0007669"/>
    <property type="project" value="UniProtKB-SubCell"/>
</dbReference>
<dbReference type="InterPro" id="IPR004089">
    <property type="entry name" value="MCPsignal_dom"/>
</dbReference>
<feature type="transmembrane region" description="Helical" evidence="8">
    <location>
        <begin position="12"/>
        <end position="35"/>
    </location>
</feature>
<feature type="transmembrane region" description="Helical" evidence="8">
    <location>
        <begin position="178"/>
        <end position="198"/>
    </location>
</feature>
<evidence type="ECO:0000256" key="1">
    <source>
        <dbReference type="ARBA" id="ARBA00004236"/>
    </source>
</evidence>
<reference evidence="11 12" key="1">
    <citation type="submission" date="2019-07" db="EMBL/GenBank/DDBJ databases">
        <title>Whole genome shotgun sequence of Halolactibacillus alkaliphilus NBRC 103919.</title>
        <authorList>
            <person name="Hosoyama A."/>
            <person name="Uohara A."/>
            <person name="Ohji S."/>
            <person name="Ichikawa N."/>
        </authorList>
    </citation>
    <scope>NUCLEOTIDE SEQUENCE [LARGE SCALE GENOMIC DNA]</scope>
    <source>
        <strain evidence="11 12">NBRC 103919</strain>
    </source>
</reference>
<organism evidence="11 12">
    <name type="scientific">Halolactibacillus alkaliphilus</name>
    <dbReference type="NCBI Taxonomy" id="442899"/>
    <lineage>
        <taxon>Bacteria</taxon>
        <taxon>Bacillati</taxon>
        <taxon>Bacillota</taxon>
        <taxon>Bacilli</taxon>
        <taxon>Bacillales</taxon>
        <taxon>Bacillaceae</taxon>
        <taxon>Halolactibacillus</taxon>
    </lineage>
</organism>
<dbReference type="SUPFAM" id="SSF58104">
    <property type="entry name" value="Methyl-accepting chemotaxis protein (MCP) signaling domain"/>
    <property type="match status" value="1"/>
</dbReference>
<dbReference type="InterPro" id="IPR003660">
    <property type="entry name" value="HAMP_dom"/>
</dbReference>
<evidence type="ECO:0000256" key="8">
    <source>
        <dbReference type="SAM" id="Phobius"/>
    </source>
</evidence>
<sequence length="557" mass="62311">MFNRENLTMGQQLTVIMLAILALTTLVVGTLTYTMSKDQLMTSTRNRLNRETDVIKEIAANLNFVYISDYDYFYSQLERTIDDQKNTLEQDGLTSYFYYLDNEAETIQPFSTSQNDLIDVTTADISEIQSAKDGTFELTINGAHYLIAKRYLSEIGANYLLLVPESSYLATILTMRSMTVFMSLAGMIVGAILVILFVRNVTGPLRKLREGMERIHTGDFRPLKLNKIHTLEINSLTDSYNFMVKELETIISQLKVSIHDLKASGHHLGRASENMVDQSNKLTETITAVEESAVATHQHTEHSQTIVSAVTISLNMSKQHLTETLNHTAIMNDASLTGKQKLDALIQKLADFKTELISMQKELHDVLNQVNHTYNLTNTIQAISDQTKLLALNASIEASRAGKEGKGFMVVAREISKLAEEAKAITLNMFESMEVTKKMTSSAVTTSDSLVDNHLSHVKTMQETTEAFDSLLEKITQSTSAIHVIEDDFDTLFQHSGNLLNVFEELELIAENNKKHTSVLKNLTAEHEEATQVIYQEGGDILAYATSLQTLIEGFHA</sequence>
<evidence type="ECO:0000256" key="2">
    <source>
        <dbReference type="ARBA" id="ARBA00022475"/>
    </source>
</evidence>
<keyword evidence="3 8" id="KW-0472">Membrane</keyword>
<dbReference type="GO" id="GO:0007165">
    <property type="term" value="P:signal transduction"/>
    <property type="evidence" value="ECO:0007669"/>
    <property type="project" value="UniProtKB-KW"/>
</dbReference>
<dbReference type="PROSITE" id="PS50885">
    <property type="entry name" value="HAMP"/>
    <property type="match status" value="1"/>
</dbReference>
<comment type="caution">
    <text evidence="11">The sequence shown here is derived from an EMBL/GenBank/DDBJ whole genome shotgun (WGS) entry which is preliminary data.</text>
</comment>
<comment type="subcellular location">
    <subcellularLocation>
        <location evidence="1">Cell membrane</location>
    </subcellularLocation>
</comment>
<keyword evidence="8" id="KW-0812">Transmembrane</keyword>
<accession>A0A511X0W0</accession>
<feature type="domain" description="HAMP" evidence="10">
    <location>
        <begin position="199"/>
        <end position="252"/>
    </location>
</feature>
<keyword evidence="8" id="KW-1133">Transmembrane helix</keyword>
<dbReference type="PANTHER" id="PTHR32089">
    <property type="entry name" value="METHYL-ACCEPTING CHEMOTAXIS PROTEIN MCPB"/>
    <property type="match status" value="1"/>
</dbReference>
<dbReference type="PRINTS" id="PR00260">
    <property type="entry name" value="CHEMTRNSDUCR"/>
</dbReference>
<keyword evidence="2" id="KW-1003">Cell membrane</keyword>
<dbReference type="Proteomes" id="UP000321400">
    <property type="component" value="Unassembled WGS sequence"/>
</dbReference>
<keyword evidence="4 6" id="KW-0807">Transducer</keyword>
<dbReference type="Gene3D" id="6.10.340.10">
    <property type="match status" value="1"/>
</dbReference>
<evidence type="ECO:0000256" key="3">
    <source>
        <dbReference type="ARBA" id="ARBA00023136"/>
    </source>
</evidence>